<feature type="transmembrane region" description="Helical" evidence="8">
    <location>
        <begin position="101"/>
        <end position="120"/>
    </location>
</feature>
<dbReference type="InterPro" id="IPR002657">
    <property type="entry name" value="BilAc:Na_symport/Acr3"/>
</dbReference>
<dbReference type="OrthoDB" id="203097at2759"/>
<feature type="transmembrane region" description="Helical" evidence="8">
    <location>
        <begin position="164"/>
        <end position="185"/>
    </location>
</feature>
<sequence length="692" mass="75352">MSLLSLNLSPFLSPPQNHLKFSFKPHFSRPKSSSQPKFRFLPKVKAVRQNSDLPSAPPAKPRWENVISTAASLYPLYVTVGGIVACLKPSAFAWFVKRGPASYSLSLGLIMLAMGLTLELKDLLNLFIQRPFSILFGCVAQYTIMPTFGFLISKTLGLSPSLSVGLILLACCPGGAASNVVTLIARGDVPLSTVMTVCTTLGAVILTPILTMIMAGTYVPVDAVGLSISTLQVVVAPVLIGSYIQSSFPVVVKNFTPFAPLFAVLASSLLACSVFSENVVRVKSSMVNASLASSASLIDRLQSILSGELGVVILSVFLLHLAGYFVGYLSAAICRFREPERRAISIEVGMQNSSLGVVLATSHFASPAVALPPAMSAVIMNIMGSSLGFFWRYIDPSDPKTTQELDDDENMLDINIAADEANYYNNDNEHEKKVLKQGDDHGMSQSIDLFRKYLLSKSQNHNVGKTNKEEESEILKKKSPPPRPLIPLMPPPQFAFCTNFARPLSLLERKLLPAPGTRGESETHRETISTSPGNNDSSKAQLTIFYAGVINVYDDVPNDKAQAIMLLAGESSLSKPIAIANHEESKTELPKTPLHLHRPNIESSCKLQAADLPIARKLSLQYFIEKRRRRIVCNSPYAAAAAKKDQEKEINELKSDNNNNFKENNNHNISLSPFPSRLGYFLPAAPNRGCQA</sequence>
<evidence type="ECO:0000256" key="1">
    <source>
        <dbReference type="ARBA" id="ARBA00004119"/>
    </source>
</evidence>
<dbReference type="Pfam" id="PF01758">
    <property type="entry name" value="SBF"/>
    <property type="match status" value="1"/>
</dbReference>
<dbReference type="PANTHER" id="PTHR10361">
    <property type="entry name" value="SODIUM-BILE ACID COTRANSPORTER"/>
    <property type="match status" value="1"/>
</dbReference>
<proteinExistence type="inferred from homology"/>
<keyword evidence="4 8" id="KW-0812">Transmembrane</keyword>
<dbReference type="GO" id="GO:0009941">
    <property type="term" value="C:chloroplast envelope"/>
    <property type="evidence" value="ECO:0007669"/>
    <property type="project" value="UniProtKB-SubCell"/>
</dbReference>
<dbReference type="InterPro" id="IPR018467">
    <property type="entry name" value="CCT_CS"/>
</dbReference>
<evidence type="ECO:0000256" key="8">
    <source>
        <dbReference type="SAM" id="Phobius"/>
    </source>
</evidence>
<feature type="transmembrane region" description="Helical" evidence="8">
    <location>
        <begin position="74"/>
        <end position="95"/>
    </location>
</feature>
<reference evidence="10 11" key="1">
    <citation type="submission" date="2013-09" db="EMBL/GenBank/DDBJ databases">
        <title>Corchorus capsularis genome sequencing.</title>
        <authorList>
            <person name="Alam M."/>
            <person name="Haque M.S."/>
            <person name="Islam M.S."/>
            <person name="Emdad E.M."/>
            <person name="Islam M.M."/>
            <person name="Ahmed B."/>
            <person name="Halim A."/>
            <person name="Hossen Q.M.M."/>
            <person name="Hossain M.Z."/>
            <person name="Ahmed R."/>
            <person name="Khan M.M."/>
            <person name="Islam R."/>
            <person name="Rashid M.M."/>
            <person name="Khan S.A."/>
            <person name="Rahman M.S."/>
            <person name="Alam M."/>
        </authorList>
    </citation>
    <scope>NUCLEOTIDE SEQUENCE [LARGE SCALE GENOMIC DNA]</scope>
    <source>
        <strain evidence="11">cv. CVL-1</strain>
        <tissue evidence="10">Whole seedling</tissue>
    </source>
</reference>
<dbReference type="Pfam" id="PF09425">
    <property type="entry name" value="Jas_motif"/>
    <property type="match status" value="1"/>
</dbReference>
<dbReference type="InterPro" id="IPR010399">
    <property type="entry name" value="Tify_dom"/>
</dbReference>
<dbReference type="AlphaFoldDB" id="A0A1R3HYB9"/>
<dbReference type="Gramene" id="OMO75201">
    <property type="protein sequence ID" value="OMO75201"/>
    <property type="gene ID" value="CCACVL1_16298"/>
</dbReference>
<dbReference type="STRING" id="210143.A0A1R3HYB9"/>
<keyword evidence="11" id="KW-1185">Reference proteome</keyword>
<gene>
    <name evidence="10" type="ORF">CCACVL1_16298</name>
</gene>
<organism evidence="10 11">
    <name type="scientific">Corchorus capsularis</name>
    <name type="common">Jute</name>
    <dbReference type="NCBI Taxonomy" id="210143"/>
    <lineage>
        <taxon>Eukaryota</taxon>
        <taxon>Viridiplantae</taxon>
        <taxon>Streptophyta</taxon>
        <taxon>Embryophyta</taxon>
        <taxon>Tracheophyta</taxon>
        <taxon>Spermatophyta</taxon>
        <taxon>Magnoliopsida</taxon>
        <taxon>eudicotyledons</taxon>
        <taxon>Gunneridae</taxon>
        <taxon>Pentapetalae</taxon>
        <taxon>rosids</taxon>
        <taxon>malvids</taxon>
        <taxon>Malvales</taxon>
        <taxon>Malvaceae</taxon>
        <taxon>Grewioideae</taxon>
        <taxon>Apeibeae</taxon>
        <taxon>Corchorus</taxon>
    </lineage>
</organism>
<feature type="transmembrane region" description="Helical" evidence="8">
    <location>
        <begin position="197"/>
        <end position="218"/>
    </location>
</feature>
<feature type="transmembrane region" description="Helical" evidence="8">
    <location>
        <begin position="132"/>
        <end position="152"/>
    </location>
</feature>
<dbReference type="InterPro" id="IPR038770">
    <property type="entry name" value="Na+/solute_symporter_sf"/>
</dbReference>
<dbReference type="PANTHER" id="PTHR10361:SF66">
    <property type="entry name" value="OS12G0170300 PROTEIN"/>
    <property type="match status" value="1"/>
</dbReference>
<dbReference type="Pfam" id="PF06200">
    <property type="entry name" value="tify"/>
    <property type="match status" value="1"/>
</dbReference>
<dbReference type="Proteomes" id="UP000188268">
    <property type="component" value="Unassembled WGS sequence"/>
</dbReference>
<protein>
    <submittedName>
        <fullName evidence="10">Bile acid:sodium symporter</fullName>
    </submittedName>
</protein>
<keyword evidence="5 8" id="KW-1133">Transmembrane helix</keyword>
<feature type="region of interest" description="Disordered" evidence="7">
    <location>
        <begin position="460"/>
        <end position="487"/>
    </location>
</feature>
<dbReference type="Gene3D" id="1.20.1530.20">
    <property type="match status" value="1"/>
</dbReference>
<evidence type="ECO:0000256" key="5">
    <source>
        <dbReference type="ARBA" id="ARBA00022989"/>
    </source>
</evidence>
<evidence type="ECO:0000313" key="10">
    <source>
        <dbReference type="EMBL" id="OMO75201.1"/>
    </source>
</evidence>
<dbReference type="PROSITE" id="PS51320">
    <property type="entry name" value="TIFY"/>
    <property type="match status" value="1"/>
</dbReference>
<comment type="similarity">
    <text evidence="3">Belongs to the bile acid:sodium symporter (BASS) (TC 2.A.28) family.</text>
</comment>
<evidence type="ECO:0000256" key="7">
    <source>
        <dbReference type="SAM" id="MobiDB-lite"/>
    </source>
</evidence>
<dbReference type="InterPro" id="IPR004710">
    <property type="entry name" value="Bilac:Na_transpt"/>
</dbReference>
<evidence type="ECO:0000256" key="4">
    <source>
        <dbReference type="ARBA" id="ARBA00022692"/>
    </source>
</evidence>
<dbReference type="OMA" id="ADEANYY"/>
<dbReference type="EMBL" id="AWWV01011040">
    <property type="protein sequence ID" value="OMO75201.1"/>
    <property type="molecule type" value="Genomic_DNA"/>
</dbReference>
<feature type="domain" description="Tify" evidence="9">
    <location>
        <begin position="535"/>
        <end position="570"/>
    </location>
</feature>
<feature type="compositionally biased region" description="Basic and acidic residues" evidence="7">
    <location>
        <begin position="466"/>
        <end position="476"/>
    </location>
</feature>
<feature type="transmembrane region" description="Helical" evidence="8">
    <location>
        <begin position="224"/>
        <end position="244"/>
    </location>
</feature>
<dbReference type="GO" id="GO:0016020">
    <property type="term" value="C:membrane"/>
    <property type="evidence" value="ECO:0007669"/>
    <property type="project" value="UniProtKB-SubCell"/>
</dbReference>
<feature type="region of interest" description="Disordered" evidence="7">
    <location>
        <begin position="513"/>
        <end position="535"/>
    </location>
</feature>
<evidence type="ECO:0000256" key="3">
    <source>
        <dbReference type="ARBA" id="ARBA00006528"/>
    </source>
</evidence>
<evidence type="ECO:0000256" key="2">
    <source>
        <dbReference type="ARBA" id="ARBA00004141"/>
    </source>
</evidence>
<comment type="caution">
    <text evidence="10">The sequence shown here is derived from an EMBL/GenBank/DDBJ whole genome shotgun (WGS) entry which is preliminary data.</text>
</comment>
<accession>A0A1R3HYB9</accession>
<dbReference type="SMART" id="SM00979">
    <property type="entry name" value="TIFY"/>
    <property type="match status" value="1"/>
</dbReference>
<evidence type="ECO:0000256" key="6">
    <source>
        <dbReference type="ARBA" id="ARBA00023136"/>
    </source>
</evidence>
<evidence type="ECO:0000313" key="11">
    <source>
        <dbReference type="Proteomes" id="UP000188268"/>
    </source>
</evidence>
<evidence type="ECO:0000259" key="9">
    <source>
        <dbReference type="PROSITE" id="PS51320"/>
    </source>
</evidence>
<feature type="transmembrane region" description="Helical" evidence="8">
    <location>
        <begin position="309"/>
        <end position="331"/>
    </location>
</feature>
<keyword evidence="6 8" id="KW-0472">Membrane</keyword>
<feature type="transmembrane region" description="Helical" evidence="8">
    <location>
        <begin position="256"/>
        <end position="276"/>
    </location>
</feature>
<name>A0A1R3HYB9_COCAP</name>
<comment type="subcellular location">
    <subcellularLocation>
        <location evidence="2">Membrane</location>
        <topology evidence="2">Multi-pass membrane protein</topology>
    </subcellularLocation>
    <subcellularLocation>
        <location evidence="1">Plastid</location>
        <location evidence="1">Chloroplast envelope</location>
    </subcellularLocation>
</comment>